<evidence type="ECO:0000313" key="5">
    <source>
        <dbReference type="Proteomes" id="UP000705508"/>
    </source>
</evidence>
<evidence type="ECO:0000256" key="2">
    <source>
        <dbReference type="PIRSR" id="PIRSR605754-1"/>
    </source>
</evidence>
<organism evidence="4 5">
    <name type="scientific">Mordavella massiliensis</name>
    <dbReference type="NCBI Taxonomy" id="1871024"/>
    <lineage>
        <taxon>Bacteria</taxon>
        <taxon>Bacillati</taxon>
        <taxon>Bacillota</taxon>
        <taxon>Clostridia</taxon>
        <taxon>Eubacteriales</taxon>
        <taxon>Clostridiaceae</taxon>
        <taxon>Mordavella</taxon>
    </lineage>
</organism>
<dbReference type="InterPro" id="IPR042002">
    <property type="entry name" value="Sortase_C"/>
</dbReference>
<sequence length="280" mass="30760">MKKDRMNLILVLVFIIGLSVMLYPIVSDYWNSRTQSRAVASYNETVESMDYEERDRMLEEAEAYNAKLLGVEMPFVNYDQIDGYEELLDVSGTGIMGYVTIPKIDVELPVYHGTDDAVLQVAAGHLKGSSLPTGGAGTHCVLSAHRGLPSASLFTDLDEMEEGDTFTVTVLGRSMTYQVDQIRIVEPREVEELSIDPARDYVTLMTCTPYGINSHRLLVRGVRTADADAGDYVPADAHQVNTILVAIALAILLLLLTLAAMLIRRLLFGRPAGGGLTDED</sequence>
<dbReference type="NCBIfam" id="TIGR01076">
    <property type="entry name" value="sortase_fam"/>
    <property type="match status" value="1"/>
</dbReference>
<reference evidence="4" key="2">
    <citation type="journal article" date="2021" name="Sci. Rep.">
        <title>The distribution of antibiotic resistance genes in chicken gut microbiota commensals.</title>
        <authorList>
            <person name="Juricova H."/>
            <person name="Matiasovicova J."/>
            <person name="Kubasova T."/>
            <person name="Cejkova D."/>
            <person name="Rychlik I."/>
        </authorList>
    </citation>
    <scope>NUCLEOTIDE SEQUENCE</scope>
    <source>
        <strain evidence="4">An582</strain>
    </source>
</reference>
<protein>
    <submittedName>
        <fullName evidence="4">Class C sortase</fullName>
    </submittedName>
</protein>
<keyword evidence="1" id="KW-0378">Hydrolase</keyword>
<dbReference type="RefSeq" id="WP_204906073.1">
    <property type="nucleotide sequence ID" value="NZ_JACJKS010000005.1"/>
</dbReference>
<accession>A0A938XAP4</accession>
<evidence type="ECO:0000256" key="3">
    <source>
        <dbReference type="SAM" id="Phobius"/>
    </source>
</evidence>
<dbReference type="SUPFAM" id="SSF63817">
    <property type="entry name" value="Sortase"/>
    <property type="match status" value="1"/>
</dbReference>
<keyword evidence="3" id="KW-0812">Transmembrane</keyword>
<dbReference type="Pfam" id="PF04203">
    <property type="entry name" value="Sortase"/>
    <property type="match status" value="1"/>
</dbReference>
<dbReference type="Gene3D" id="2.40.260.10">
    <property type="entry name" value="Sortase"/>
    <property type="match status" value="1"/>
</dbReference>
<keyword evidence="3" id="KW-0472">Membrane</keyword>
<evidence type="ECO:0000256" key="1">
    <source>
        <dbReference type="ARBA" id="ARBA00022801"/>
    </source>
</evidence>
<comment type="caution">
    <text evidence="4">The sequence shown here is derived from an EMBL/GenBank/DDBJ whole genome shotgun (WGS) entry which is preliminary data.</text>
</comment>
<dbReference type="InterPro" id="IPR023365">
    <property type="entry name" value="Sortase_dom-sf"/>
</dbReference>
<dbReference type="GO" id="GO:0016787">
    <property type="term" value="F:hydrolase activity"/>
    <property type="evidence" value="ECO:0007669"/>
    <property type="project" value="UniProtKB-KW"/>
</dbReference>
<feature type="transmembrane region" description="Helical" evidence="3">
    <location>
        <begin position="243"/>
        <end position="263"/>
    </location>
</feature>
<dbReference type="AlphaFoldDB" id="A0A938XAP4"/>
<reference evidence="4" key="1">
    <citation type="submission" date="2020-08" db="EMBL/GenBank/DDBJ databases">
        <authorList>
            <person name="Cejkova D."/>
            <person name="Kubasova T."/>
            <person name="Jahodarova E."/>
            <person name="Rychlik I."/>
        </authorList>
    </citation>
    <scope>NUCLEOTIDE SEQUENCE</scope>
    <source>
        <strain evidence="4">An582</strain>
    </source>
</reference>
<dbReference type="EMBL" id="JACJKS010000005">
    <property type="protein sequence ID" value="MBM6948048.1"/>
    <property type="molecule type" value="Genomic_DNA"/>
</dbReference>
<dbReference type="CDD" id="cd05827">
    <property type="entry name" value="Sortase_C"/>
    <property type="match status" value="1"/>
</dbReference>
<dbReference type="InterPro" id="IPR005754">
    <property type="entry name" value="Sortase"/>
</dbReference>
<gene>
    <name evidence="4" type="ORF">H6A20_05135</name>
</gene>
<proteinExistence type="predicted"/>
<dbReference type="Proteomes" id="UP000705508">
    <property type="component" value="Unassembled WGS sequence"/>
</dbReference>
<feature type="active site" description="Acyl-thioester intermediate" evidence="2">
    <location>
        <position position="207"/>
    </location>
</feature>
<keyword evidence="3" id="KW-1133">Transmembrane helix</keyword>
<evidence type="ECO:0000313" key="4">
    <source>
        <dbReference type="EMBL" id="MBM6948048.1"/>
    </source>
</evidence>
<name>A0A938XAP4_9CLOT</name>
<dbReference type="NCBIfam" id="NF033745">
    <property type="entry name" value="class_C_sortase"/>
    <property type="match status" value="1"/>
</dbReference>
<feature type="active site" description="Proton donor/acceptor" evidence="2">
    <location>
        <position position="145"/>
    </location>
</feature>